<dbReference type="STRING" id="4232.A0A251VH33"/>
<sequence length="102" mass="12023">MFFIFVLYIVIWGLNLMMKVRVTKEEDMKRVLFDLYGGKKLTLGSILLHLIIQRIQMHVCLCIRESEKAKILCKVDGTDMAEHLRIRLKKEEAHLYTNIKDA</sequence>
<name>A0A251VH33_HELAN</name>
<gene>
    <name evidence="1" type="ORF">HannXRQ_Chr02g0050971</name>
</gene>
<proteinExistence type="predicted"/>
<evidence type="ECO:0000313" key="1">
    <source>
        <dbReference type="EMBL" id="OTG34905.1"/>
    </source>
</evidence>
<organism evidence="1 2">
    <name type="scientific">Helianthus annuus</name>
    <name type="common">Common sunflower</name>
    <dbReference type="NCBI Taxonomy" id="4232"/>
    <lineage>
        <taxon>Eukaryota</taxon>
        <taxon>Viridiplantae</taxon>
        <taxon>Streptophyta</taxon>
        <taxon>Embryophyta</taxon>
        <taxon>Tracheophyta</taxon>
        <taxon>Spermatophyta</taxon>
        <taxon>Magnoliopsida</taxon>
        <taxon>eudicotyledons</taxon>
        <taxon>Gunneridae</taxon>
        <taxon>Pentapetalae</taxon>
        <taxon>asterids</taxon>
        <taxon>campanulids</taxon>
        <taxon>Asterales</taxon>
        <taxon>Asteraceae</taxon>
        <taxon>Asteroideae</taxon>
        <taxon>Heliantheae alliance</taxon>
        <taxon>Heliantheae</taxon>
        <taxon>Helianthus</taxon>
    </lineage>
</organism>
<dbReference type="AlphaFoldDB" id="A0A251VH33"/>
<dbReference type="EMBL" id="CM007891">
    <property type="protein sequence ID" value="OTG34905.1"/>
    <property type="molecule type" value="Genomic_DNA"/>
</dbReference>
<protein>
    <submittedName>
        <fullName evidence="1">Uncharacterized protein</fullName>
    </submittedName>
</protein>
<dbReference type="InParanoid" id="A0A251VH33"/>
<accession>A0A251VH33</accession>
<reference evidence="2" key="1">
    <citation type="journal article" date="2017" name="Nature">
        <title>The sunflower genome provides insights into oil metabolism, flowering and Asterid evolution.</title>
        <authorList>
            <person name="Badouin H."/>
            <person name="Gouzy J."/>
            <person name="Grassa C.J."/>
            <person name="Murat F."/>
            <person name="Staton S.E."/>
            <person name="Cottret L."/>
            <person name="Lelandais-Briere C."/>
            <person name="Owens G.L."/>
            <person name="Carrere S."/>
            <person name="Mayjonade B."/>
            <person name="Legrand L."/>
            <person name="Gill N."/>
            <person name="Kane N.C."/>
            <person name="Bowers J.E."/>
            <person name="Hubner S."/>
            <person name="Bellec A."/>
            <person name="Berard A."/>
            <person name="Berges H."/>
            <person name="Blanchet N."/>
            <person name="Boniface M.C."/>
            <person name="Brunel D."/>
            <person name="Catrice O."/>
            <person name="Chaidir N."/>
            <person name="Claudel C."/>
            <person name="Donnadieu C."/>
            <person name="Faraut T."/>
            <person name="Fievet G."/>
            <person name="Helmstetter N."/>
            <person name="King M."/>
            <person name="Knapp S.J."/>
            <person name="Lai Z."/>
            <person name="Le Paslier M.C."/>
            <person name="Lippi Y."/>
            <person name="Lorenzon L."/>
            <person name="Mandel J.R."/>
            <person name="Marage G."/>
            <person name="Marchand G."/>
            <person name="Marquand E."/>
            <person name="Bret-Mestries E."/>
            <person name="Morien E."/>
            <person name="Nambeesan S."/>
            <person name="Nguyen T."/>
            <person name="Pegot-Espagnet P."/>
            <person name="Pouilly N."/>
            <person name="Raftis F."/>
            <person name="Sallet E."/>
            <person name="Schiex T."/>
            <person name="Thomas J."/>
            <person name="Vandecasteele C."/>
            <person name="Vares D."/>
            <person name="Vear F."/>
            <person name="Vautrin S."/>
            <person name="Crespi M."/>
            <person name="Mangin B."/>
            <person name="Burke J.M."/>
            <person name="Salse J."/>
            <person name="Munos S."/>
            <person name="Vincourt P."/>
            <person name="Rieseberg L.H."/>
            <person name="Langlade N.B."/>
        </authorList>
    </citation>
    <scope>NUCLEOTIDE SEQUENCE [LARGE SCALE GENOMIC DNA]</scope>
    <source>
        <strain evidence="2">cv. SF193</strain>
    </source>
</reference>
<keyword evidence="2" id="KW-1185">Reference proteome</keyword>
<evidence type="ECO:0000313" key="2">
    <source>
        <dbReference type="Proteomes" id="UP000215914"/>
    </source>
</evidence>
<dbReference type="Proteomes" id="UP000215914">
    <property type="component" value="Chromosome 2"/>
</dbReference>